<evidence type="ECO:0000313" key="1">
    <source>
        <dbReference type="EMBL" id="HHR96616.1"/>
    </source>
</evidence>
<organism evidence="1">
    <name type="scientific">Ignisphaera aggregans</name>
    <dbReference type="NCBI Taxonomy" id="334771"/>
    <lineage>
        <taxon>Archaea</taxon>
        <taxon>Thermoproteota</taxon>
        <taxon>Thermoprotei</taxon>
        <taxon>Desulfurococcales</taxon>
        <taxon>Desulfurococcaceae</taxon>
        <taxon>Ignisphaera</taxon>
    </lineage>
</organism>
<accession>A0A7C5Z5W5</accession>
<name>A0A7C5Z5W5_9CREN</name>
<dbReference type="EMBL" id="DRUB01000140">
    <property type="protein sequence ID" value="HHR96616.1"/>
    <property type="molecule type" value="Genomic_DNA"/>
</dbReference>
<reference evidence="1" key="1">
    <citation type="journal article" date="2020" name="mSystems">
        <title>Genome- and Community-Level Interaction Insights into Carbon Utilization and Element Cycling Functions of Hydrothermarchaeota in Hydrothermal Sediment.</title>
        <authorList>
            <person name="Zhou Z."/>
            <person name="Liu Y."/>
            <person name="Xu W."/>
            <person name="Pan J."/>
            <person name="Luo Z.H."/>
            <person name="Li M."/>
        </authorList>
    </citation>
    <scope>NUCLEOTIDE SEQUENCE [LARGE SCALE GENOMIC DNA]</scope>
    <source>
        <strain evidence="1">SpSt-1</strain>
    </source>
</reference>
<comment type="caution">
    <text evidence="1">The sequence shown here is derived from an EMBL/GenBank/DDBJ whole genome shotgun (WGS) entry which is preliminary data.</text>
</comment>
<sequence>MFLSRGNIVEVANANVKTLRNVLKEYISKGLTGRISYRNAGKGVYISIESIDGKIVACRGVAMGTLYEGVKCCDIFIEYLDISEGVIEVAELTANAISQDIEFFPFSKIDIDTKLHQQLLQEHIEGIERSAEKRVEGYEISIEPTAQQIKNIQISNECIDPMYLYNILKHSQLAFQSNTSMLYKDVERIVNELKDRNPRYIYISTYIKDLSLRILLDIANGIQFYELEKENRSICGEEAYKYYLQETLSNIRIWINV</sequence>
<gene>
    <name evidence="1" type="ORF">ENL47_07395</name>
</gene>
<dbReference type="AlphaFoldDB" id="A0A7C5Z5W5"/>
<proteinExistence type="predicted"/>
<protein>
    <submittedName>
        <fullName evidence="1">Uncharacterized protein</fullName>
    </submittedName>
</protein>